<dbReference type="AlphaFoldDB" id="A0A803QNX9"/>
<dbReference type="Gramene" id="evm.model.10.468">
    <property type="protein sequence ID" value="cds.evm.model.10.468"/>
    <property type="gene ID" value="evm.TU.10.468"/>
</dbReference>
<name>A0A803QNX9_CANSA</name>
<sequence>MRPEKKQRIGKKTSSVWDHYTMLPVVIREAKRHLQCVMQIMRREYKVEQDRSILRACGEKLSDGLKKLNEAISSIRNALRYVRSSRLAEKLQLSDDIEEDDLEYYLNDRSEKLDPTLDILQWWKRNGFKYPGCCSYGKGSLGTFKCL</sequence>
<keyword evidence="2" id="KW-1185">Reference proteome</keyword>
<protein>
    <recommendedName>
        <fullName evidence="3">HAT C-terminal dimerisation domain-containing protein</fullName>
    </recommendedName>
</protein>
<reference evidence="1" key="1">
    <citation type="submission" date="2021-03" db="UniProtKB">
        <authorList>
            <consortium name="EnsemblPlants"/>
        </authorList>
    </citation>
    <scope>IDENTIFICATION</scope>
</reference>
<accession>A0A803QNX9</accession>
<evidence type="ECO:0008006" key="3">
    <source>
        <dbReference type="Google" id="ProtNLM"/>
    </source>
</evidence>
<organism evidence="1 2">
    <name type="scientific">Cannabis sativa</name>
    <name type="common">Hemp</name>
    <name type="synonym">Marijuana</name>
    <dbReference type="NCBI Taxonomy" id="3483"/>
    <lineage>
        <taxon>Eukaryota</taxon>
        <taxon>Viridiplantae</taxon>
        <taxon>Streptophyta</taxon>
        <taxon>Embryophyta</taxon>
        <taxon>Tracheophyta</taxon>
        <taxon>Spermatophyta</taxon>
        <taxon>Magnoliopsida</taxon>
        <taxon>eudicotyledons</taxon>
        <taxon>Gunneridae</taxon>
        <taxon>Pentapetalae</taxon>
        <taxon>rosids</taxon>
        <taxon>fabids</taxon>
        <taxon>Rosales</taxon>
        <taxon>Cannabaceae</taxon>
        <taxon>Cannabis</taxon>
    </lineage>
</organism>
<evidence type="ECO:0000313" key="2">
    <source>
        <dbReference type="Proteomes" id="UP000596661"/>
    </source>
</evidence>
<dbReference type="EnsemblPlants" id="evm.model.10.468">
    <property type="protein sequence ID" value="cds.evm.model.10.468"/>
    <property type="gene ID" value="evm.TU.10.468"/>
</dbReference>
<dbReference type="Proteomes" id="UP000596661">
    <property type="component" value="Unassembled WGS sequence"/>
</dbReference>
<proteinExistence type="predicted"/>
<dbReference type="EMBL" id="UZAU01000805">
    <property type="status" value="NOT_ANNOTATED_CDS"/>
    <property type="molecule type" value="Genomic_DNA"/>
</dbReference>
<evidence type="ECO:0000313" key="1">
    <source>
        <dbReference type="EnsemblPlants" id="cds.evm.model.10.468"/>
    </source>
</evidence>